<dbReference type="SUPFAM" id="SSF48452">
    <property type="entry name" value="TPR-like"/>
    <property type="match status" value="1"/>
</dbReference>
<dbReference type="AlphaFoldDB" id="A0A243WGC3"/>
<name>A0A243WGC3_9BACT</name>
<keyword evidence="1" id="KW-0802">TPR repeat</keyword>
<evidence type="ECO:0000256" key="1">
    <source>
        <dbReference type="PROSITE-ProRule" id="PRU00339"/>
    </source>
</evidence>
<dbReference type="SMART" id="SM00028">
    <property type="entry name" value="TPR"/>
    <property type="match status" value="2"/>
</dbReference>
<accession>A0A243WGC3</accession>
<organism evidence="2 3">
    <name type="scientific">Hymenobacter crusticola</name>
    <dbReference type="NCBI Taxonomy" id="1770526"/>
    <lineage>
        <taxon>Bacteria</taxon>
        <taxon>Pseudomonadati</taxon>
        <taxon>Bacteroidota</taxon>
        <taxon>Cytophagia</taxon>
        <taxon>Cytophagales</taxon>
        <taxon>Hymenobacteraceae</taxon>
        <taxon>Hymenobacter</taxon>
    </lineage>
</organism>
<dbReference type="PROSITE" id="PS50005">
    <property type="entry name" value="TPR"/>
    <property type="match status" value="1"/>
</dbReference>
<gene>
    <name evidence="2" type="ORF">BXP70_08545</name>
</gene>
<dbReference type="Pfam" id="PF13424">
    <property type="entry name" value="TPR_12"/>
    <property type="match status" value="1"/>
</dbReference>
<dbReference type="InterPro" id="IPR019734">
    <property type="entry name" value="TPR_rpt"/>
</dbReference>
<feature type="repeat" description="TPR" evidence="1">
    <location>
        <begin position="285"/>
        <end position="318"/>
    </location>
</feature>
<dbReference type="InterPro" id="IPR011990">
    <property type="entry name" value="TPR-like_helical_dom_sf"/>
</dbReference>
<dbReference type="EMBL" id="MTSE01000003">
    <property type="protein sequence ID" value="OUJ74794.1"/>
    <property type="molecule type" value="Genomic_DNA"/>
</dbReference>
<evidence type="ECO:0000313" key="3">
    <source>
        <dbReference type="Proteomes" id="UP000194873"/>
    </source>
</evidence>
<protein>
    <submittedName>
        <fullName evidence="2">Uncharacterized protein</fullName>
    </submittedName>
</protein>
<sequence>MHPSPQPIVVAQLPLVSHWQAFYQAPSLRLSRWLTTEANRPLLHDYLLGLSSGPEAPVCNALAWDWAAIREQQASLPAAVIWLDLSAPETWAGTEDALRTSLASVGRQRFIVLEDAEKVPLQRLARWFPGVVHTATPAVSMDNLLADLATKAASSDSSFQQQFHQLSEAVAHLDSKAVEACAAACLRTCQSEGLLFAEMTVWLTVANYFLAGRQPDEARLRFVQASERSEVAFALGDTAAGLLSIQAWLGAAATWQQRGQTAKSIALLQQAVDRAEHLGAHMLGVEAARQLGVAFEQAGQHRAAVASYQRALQFAERQPPDQRPRSSIQALGKVYLQRLNTAPERQALRLRLAQLIG</sequence>
<dbReference type="OrthoDB" id="1489669at2"/>
<evidence type="ECO:0000313" key="2">
    <source>
        <dbReference type="EMBL" id="OUJ74794.1"/>
    </source>
</evidence>
<dbReference type="Gene3D" id="1.25.40.10">
    <property type="entry name" value="Tetratricopeptide repeat domain"/>
    <property type="match status" value="1"/>
</dbReference>
<dbReference type="RefSeq" id="WP_143436421.1">
    <property type="nucleotide sequence ID" value="NZ_MTSE01000003.1"/>
</dbReference>
<comment type="caution">
    <text evidence="2">The sequence shown here is derived from an EMBL/GenBank/DDBJ whole genome shotgun (WGS) entry which is preliminary data.</text>
</comment>
<keyword evidence="3" id="KW-1185">Reference proteome</keyword>
<reference evidence="2 3" key="1">
    <citation type="submission" date="2017-01" db="EMBL/GenBank/DDBJ databases">
        <title>A new Hymenobacter.</title>
        <authorList>
            <person name="Liang Y."/>
            <person name="Feng F."/>
        </authorList>
    </citation>
    <scope>NUCLEOTIDE SEQUENCE [LARGE SCALE GENOMIC DNA]</scope>
    <source>
        <strain evidence="2">MIMBbqt21</strain>
    </source>
</reference>
<dbReference type="Proteomes" id="UP000194873">
    <property type="component" value="Unassembled WGS sequence"/>
</dbReference>
<proteinExistence type="predicted"/>